<keyword evidence="2" id="KW-0812">Transmembrane</keyword>
<dbReference type="Proteomes" id="UP000307380">
    <property type="component" value="Unassembled WGS sequence"/>
</dbReference>
<dbReference type="InterPro" id="IPR045584">
    <property type="entry name" value="Pilin-like"/>
</dbReference>
<dbReference type="Gene3D" id="3.30.700.10">
    <property type="entry name" value="Glycoprotein, Type 4 Pilin"/>
    <property type="match status" value="1"/>
</dbReference>
<evidence type="ECO:0000256" key="1">
    <source>
        <dbReference type="SAM" id="MobiDB-lite"/>
    </source>
</evidence>
<evidence type="ECO:0000256" key="2">
    <source>
        <dbReference type="SAM" id="Phobius"/>
    </source>
</evidence>
<accession>A0A4V3WT30</accession>
<dbReference type="SUPFAM" id="SSF54523">
    <property type="entry name" value="Pili subunits"/>
    <property type="match status" value="1"/>
</dbReference>
<keyword evidence="2" id="KW-1133">Transmembrane helix</keyword>
<reference evidence="3 4" key="1">
    <citation type="submission" date="2019-04" db="EMBL/GenBank/DDBJ databases">
        <authorList>
            <person name="Jiang L."/>
        </authorList>
    </citation>
    <scope>NUCLEOTIDE SEQUENCE [LARGE SCALE GENOMIC DNA]</scope>
    <source>
        <strain evidence="3 4">YIM 131861</strain>
    </source>
</reference>
<dbReference type="AlphaFoldDB" id="A0A4V3WT30"/>
<organism evidence="3 4">
    <name type="scientific">Orlajensenia flava</name>
    <dbReference type="NCBI Taxonomy" id="2565934"/>
    <lineage>
        <taxon>Bacteria</taxon>
        <taxon>Bacillati</taxon>
        <taxon>Actinomycetota</taxon>
        <taxon>Actinomycetes</taxon>
        <taxon>Micrococcales</taxon>
        <taxon>Microbacteriaceae</taxon>
        <taxon>Orlajensenia</taxon>
    </lineage>
</organism>
<feature type="region of interest" description="Disordered" evidence="1">
    <location>
        <begin position="191"/>
        <end position="213"/>
    </location>
</feature>
<dbReference type="NCBIfam" id="TIGR02532">
    <property type="entry name" value="IV_pilin_GFxxxE"/>
    <property type="match status" value="1"/>
</dbReference>
<keyword evidence="2" id="KW-0472">Membrane</keyword>
<evidence type="ECO:0000313" key="4">
    <source>
        <dbReference type="Proteomes" id="UP000307380"/>
    </source>
</evidence>
<dbReference type="InterPro" id="IPR012902">
    <property type="entry name" value="N_methyl_site"/>
</dbReference>
<gene>
    <name evidence="3" type="ORF">E6C70_15465</name>
</gene>
<dbReference type="PROSITE" id="PS00409">
    <property type="entry name" value="PROKAR_NTER_METHYL"/>
    <property type="match status" value="1"/>
</dbReference>
<dbReference type="Pfam" id="PF07963">
    <property type="entry name" value="N_methyl"/>
    <property type="match status" value="1"/>
</dbReference>
<evidence type="ECO:0000313" key="3">
    <source>
        <dbReference type="EMBL" id="THG30427.1"/>
    </source>
</evidence>
<dbReference type="EMBL" id="SSSN01000014">
    <property type="protein sequence ID" value="THG30427.1"/>
    <property type="molecule type" value="Genomic_DNA"/>
</dbReference>
<dbReference type="OrthoDB" id="5119659at2"/>
<feature type="transmembrane region" description="Helical" evidence="2">
    <location>
        <begin position="20"/>
        <end position="41"/>
    </location>
</feature>
<name>A0A4V3WT30_9MICO</name>
<keyword evidence="4" id="KW-1185">Reference proteome</keyword>
<protein>
    <submittedName>
        <fullName evidence="3">Prepilin-type N-terminal cleavage/methylation domain-containing protein</fullName>
    </submittedName>
</protein>
<comment type="caution">
    <text evidence="3">The sequence shown here is derived from an EMBL/GenBank/DDBJ whole genome shotgun (WGS) entry which is preliminary data.</text>
</comment>
<sequence>MNQTPYPRMNERGFTLIEMMISVSIFAVFVAIFIASVVGLARGTTAARVTAESSSGVLTVFQNIDRQVRWSDAINRPGTGASGSTYVEFQLPASSSADNTTRCVQYRYDPAQGIIASRIWVTGVTPLPSFSVKLTNVIPQATPNYPFTMIPAGASARQALYLDLNAGTVGISEVHMTSTFMARNSTADSITNADNNADGQSDRPVCSPTVTRP</sequence>
<proteinExistence type="predicted"/>